<accession>A0A8S3BY25</accession>
<evidence type="ECO:0000313" key="3">
    <source>
        <dbReference type="Proteomes" id="UP000681720"/>
    </source>
</evidence>
<protein>
    <submittedName>
        <fullName evidence="2">Uncharacterized protein</fullName>
    </submittedName>
</protein>
<feature type="non-terminal residue" evidence="2">
    <location>
        <position position="1"/>
    </location>
</feature>
<proteinExistence type="predicted"/>
<feature type="non-terminal residue" evidence="2">
    <location>
        <position position="81"/>
    </location>
</feature>
<dbReference type="Proteomes" id="UP000681720">
    <property type="component" value="Unassembled WGS sequence"/>
</dbReference>
<name>A0A8S3BY25_9BILA</name>
<evidence type="ECO:0000313" key="1">
    <source>
        <dbReference type="EMBL" id="CAF4574875.1"/>
    </source>
</evidence>
<evidence type="ECO:0000313" key="2">
    <source>
        <dbReference type="EMBL" id="CAF4864298.1"/>
    </source>
</evidence>
<comment type="caution">
    <text evidence="2">The sequence shown here is derived from an EMBL/GenBank/DDBJ whole genome shotgun (WGS) entry which is preliminary data.</text>
</comment>
<gene>
    <name evidence="1" type="ORF">BYL167_LOCUS39070</name>
    <name evidence="2" type="ORF">GIL414_LOCUS50046</name>
</gene>
<dbReference type="Proteomes" id="UP000681967">
    <property type="component" value="Unassembled WGS sequence"/>
</dbReference>
<reference evidence="2" key="1">
    <citation type="submission" date="2021-02" db="EMBL/GenBank/DDBJ databases">
        <authorList>
            <person name="Nowell W R."/>
        </authorList>
    </citation>
    <scope>NUCLEOTIDE SEQUENCE</scope>
</reference>
<dbReference type="EMBL" id="CAJOBJ010165889">
    <property type="protein sequence ID" value="CAF4864298.1"/>
    <property type="molecule type" value="Genomic_DNA"/>
</dbReference>
<dbReference type="EMBL" id="CAJOBH010093071">
    <property type="protein sequence ID" value="CAF4574875.1"/>
    <property type="molecule type" value="Genomic_DNA"/>
</dbReference>
<dbReference type="AlphaFoldDB" id="A0A8S3BY25"/>
<organism evidence="2 3">
    <name type="scientific">Rotaria magnacalcarata</name>
    <dbReference type="NCBI Taxonomy" id="392030"/>
    <lineage>
        <taxon>Eukaryota</taxon>
        <taxon>Metazoa</taxon>
        <taxon>Spiralia</taxon>
        <taxon>Gnathifera</taxon>
        <taxon>Rotifera</taxon>
        <taxon>Eurotatoria</taxon>
        <taxon>Bdelloidea</taxon>
        <taxon>Philodinida</taxon>
        <taxon>Philodinidae</taxon>
        <taxon>Rotaria</taxon>
    </lineage>
</organism>
<sequence length="81" mass="9614">RHIRNDAAEAIIPPDIIKTQDILDDENIDHNEDEDEDLKPNRKTHVEQALNYDPHVVLEQFSKLNYIERYINANFQYATCY</sequence>